<dbReference type="PIRSF" id="PIRSF001227">
    <property type="entry name" value="Pen_acylase"/>
    <property type="match status" value="1"/>
</dbReference>
<dbReference type="RefSeq" id="WP_060767175.1">
    <property type="nucleotide sequence ID" value="NZ_CAJFCM010000001.1"/>
</dbReference>
<comment type="catalytic activity">
    <reaction evidence="11">
        <text>an N-acyl-L-homoserine lactone + H2O = L-homoserine lactone + a carboxylate</text>
        <dbReference type="Rhea" id="RHEA:18937"/>
        <dbReference type="ChEBI" id="CHEBI:15377"/>
        <dbReference type="ChEBI" id="CHEBI:29067"/>
        <dbReference type="ChEBI" id="CHEBI:55474"/>
        <dbReference type="ChEBI" id="CHEBI:58633"/>
        <dbReference type="EC" id="3.5.1.97"/>
    </reaction>
</comment>
<evidence type="ECO:0000256" key="6">
    <source>
        <dbReference type="ARBA" id="ARBA00022801"/>
    </source>
</evidence>
<evidence type="ECO:0000256" key="3">
    <source>
        <dbReference type="ARBA" id="ARBA00022654"/>
    </source>
</evidence>
<dbReference type="PANTHER" id="PTHR34218">
    <property type="entry name" value="PEPTIDASE S45 PENICILLIN AMIDASE"/>
    <property type="match status" value="1"/>
</dbReference>
<organism evidence="13 14">
    <name type="scientific">Pseudomonas paracarnis</name>
    <dbReference type="NCBI Taxonomy" id="2750625"/>
    <lineage>
        <taxon>Bacteria</taxon>
        <taxon>Pseudomonadati</taxon>
        <taxon>Pseudomonadota</taxon>
        <taxon>Gammaproteobacteria</taxon>
        <taxon>Pseudomonadales</taxon>
        <taxon>Pseudomonadaceae</taxon>
        <taxon>Pseudomonas</taxon>
    </lineage>
</organism>
<dbReference type="Gene3D" id="3.60.20.10">
    <property type="entry name" value="Glutamine Phosphoribosylpyrophosphate, subunit 1, domain 1"/>
    <property type="match status" value="1"/>
</dbReference>
<dbReference type="InterPro" id="IPR014395">
    <property type="entry name" value="Pen/GL7ACA/AHL_acylase"/>
</dbReference>
<dbReference type="Proteomes" id="UP001336015">
    <property type="component" value="Unassembled WGS sequence"/>
</dbReference>
<evidence type="ECO:0000313" key="14">
    <source>
        <dbReference type="Proteomes" id="UP001336015"/>
    </source>
</evidence>
<comment type="subunit">
    <text evidence="8">Heterodimer of an alpha subunit and a beta subunit processed from the same precursor.</text>
</comment>
<name>A0ABU6BMU8_9PSED</name>
<dbReference type="InterPro" id="IPR043147">
    <property type="entry name" value="Penicillin_amidase_A-knob"/>
</dbReference>
<reference evidence="13 14" key="1">
    <citation type="journal article" date="2023" name="Int J Dairy Technol">
        <title>Genome based analysis of Pseudomonas paracarnis RQ057, a strain responsible for blue discoloration spoilage in processed cheese.</title>
        <authorList>
            <person name="Rodrigues Rd.S."/>
            <person name="Machado S.G."/>
            <person name="de Carvalho A.F."/>
            <person name="Nero L.A."/>
        </authorList>
    </citation>
    <scope>NUCLEOTIDE SEQUENCE [LARGE SCALE GENOMIC DNA]</scope>
    <source>
        <strain evidence="13 14">RQ057</strain>
    </source>
</reference>
<comment type="subcellular location">
    <subcellularLocation>
        <location evidence="1">Periplasm</location>
    </subcellularLocation>
</comment>
<sequence length="813" mass="88701">MASPALLHFLPRFGVAAAVVSALGLAGCQLQNTQDTLPPVAGVQPIKGLAQNVSVRRNAQGMPLIESNTFHDALFSLGYVHASDRITQMVTLRLLAQGRLAEMSGPQVLDVDRFMRAVNLKKSAGELYNASSPRLKRFFEVYARGVNAYLFRYRDKLPTDLAQSGYKPEYWKPEDSALLFCLLNFSQSSNLQEELSALVLAQKVGVDKLAWLTPSAPDEPVPLAEADKLKGVNLSQITGLAGLETVGQQLRSLNALGVTTSSNWAIGPQRSRSGKSLLANDIAAQPQAPSPWNYVQIRAPKYQAVGASIAGLPTLLSGFNGKVAWSMSAVKGDTQDLFLEKVKRQGNALYYENNGKWLPAGVRNETFFIKGQRSIREVVYETRHGALLNSSQALTSGLGLALQTADFKDDKSLDAFFDLSRAQNAGKASDATREIRAIALNMIFADASNIGWQVTGRFPNRREGEGLLPSPGWDTRFDWDGYADAMLHPYDQDPAQGWIGTANQRTAPRGYGMQLSNAWDAPERNERLAQLANAGKHDSRSLIAMQYDQTTLFAAKLKNMFQAPGMAQPLKQAIEALPIAERAKAREALERLMAFDGRLATTSADAAIYELFLQESARQIFLDKLGPENSASWKAFVSNASLSYSAIADHLLGREDSPFWDDTRTPQKEDKPAILARTLAAAIATGDSQLGADHKAWQWGKLHSTTWKNTSGQVLRGPFASGGDHNTLNPAPYSWGQDFNATQVSALRMIIDFGQAEPMMGQGGIGQSGNPASPNYVSGIDPSLKAQYLSFPMQPQNFERVYGKTRLTLTPGK</sequence>
<keyword evidence="14" id="KW-1185">Reference proteome</keyword>
<dbReference type="Gene3D" id="2.30.120.10">
    <property type="match status" value="1"/>
</dbReference>
<keyword evidence="7" id="KW-0865">Zymogen</keyword>
<evidence type="ECO:0000256" key="2">
    <source>
        <dbReference type="ARBA" id="ARBA00006586"/>
    </source>
</evidence>
<feature type="signal peptide" evidence="12">
    <location>
        <begin position="1"/>
        <end position="17"/>
    </location>
</feature>
<evidence type="ECO:0000256" key="9">
    <source>
        <dbReference type="ARBA" id="ARBA00039041"/>
    </source>
</evidence>
<keyword evidence="3" id="KW-0673">Quorum sensing</keyword>
<evidence type="ECO:0000256" key="5">
    <source>
        <dbReference type="ARBA" id="ARBA00022764"/>
    </source>
</evidence>
<evidence type="ECO:0000256" key="8">
    <source>
        <dbReference type="ARBA" id="ARBA00038735"/>
    </source>
</evidence>
<dbReference type="Pfam" id="PF01804">
    <property type="entry name" value="Penicil_amidase"/>
    <property type="match status" value="1"/>
</dbReference>
<evidence type="ECO:0000256" key="7">
    <source>
        <dbReference type="ARBA" id="ARBA00023145"/>
    </source>
</evidence>
<comment type="similarity">
    <text evidence="2">Belongs to the peptidase S45 family.</text>
</comment>
<keyword evidence="5" id="KW-0574">Periplasm</keyword>
<evidence type="ECO:0000256" key="10">
    <source>
        <dbReference type="ARBA" id="ARBA00039697"/>
    </source>
</evidence>
<evidence type="ECO:0000313" key="13">
    <source>
        <dbReference type="EMBL" id="MEB3781648.1"/>
    </source>
</evidence>
<evidence type="ECO:0000256" key="11">
    <source>
        <dbReference type="ARBA" id="ARBA00048629"/>
    </source>
</evidence>
<dbReference type="Gene3D" id="1.10.439.10">
    <property type="entry name" value="Penicillin Amidohydrolase, domain 1"/>
    <property type="match status" value="1"/>
</dbReference>
<proteinExistence type="inferred from homology"/>
<accession>A0ABU6BMU8</accession>
<dbReference type="CDD" id="cd03747">
    <property type="entry name" value="Ntn_PGA_like"/>
    <property type="match status" value="1"/>
</dbReference>
<dbReference type="InterPro" id="IPR023343">
    <property type="entry name" value="Penicillin_amidase_dom1"/>
</dbReference>
<dbReference type="PANTHER" id="PTHR34218:SF4">
    <property type="entry name" value="ACYL-HOMOSERINE LACTONE ACYLASE QUIP"/>
    <property type="match status" value="1"/>
</dbReference>
<dbReference type="EMBL" id="JAJGWQ010000001">
    <property type="protein sequence ID" value="MEB3781648.1"/>
    <property type="molecule type" value="Genomic_DNA"/>
</dbReference>
<feature type="chain" id="PRO_5046119220" description="Acyl-homoserine lactone acylase QuiP" evidence="12">
    <location>
        <begin position="18"/>
        <end position="813"/>
    </location>
</feature>
<evidence type="ECO:0000256" key="1">
    <source>
        <dbReference type="ARBA" id="ARBA00004418"/>
    </source>
</evidence>
<evidence type="ECO:0000256" key="4">
    <source>
        <dbReference type="ARBA" id="ARBA00022729"/>
    </source>
</evidence>
<dbReference type="InterPro" id="IPR029055">
    <property type="entry name" value="Ntn_hydrolases_N"/>
</dbReference>
<keyword evidence="6" id="KW-0378">Hydrolase</keyword>
<gene>
    <name evidence="13" type="ORF">LLW09_03605</name>
</gene>
<evidence type="ECO:0000256" key="12">
    <source>
        <dbReference type="SAM" id="SignalP"/>
    </source>
</evidence>
<dbReference type="Gene3D" id="1.10.1400.10">
    <property type="match status" value="1"/>
</dbReference>
<dbReference type="SUPFAM" id="SSF56235">
    <property type="entry name" value="N-terminal nucleophile aminohydrolases (Ntn hydrolases)"/>
    <property type="match status" value="1"/>
</dbReference>
<protein>
    <recommendedName>
        <fullName evidence="10">Acyl-homoserine lactone acylase QuiP</fullName>
        <ecNumber evidence="9">3.5.1.97</ecNumber>
    </recommendedName>
</protein>
<dbReference type="InterPro" id="IPR002692">
    <property type="entry name" value="S45"/>
</dbReference>
<dbReference type="EC" id="3.5.1.97" evidence="9"/>
<dbReference type="InterPro" id="IPR043146">
    <property type="entry name" value="Penicillin_amidase_N_B-knob"/>
</dbReference>
<comment type="caution">
    <text evidence="13">The sequence shown here is derived from an EMBL/GenBank/DDBJ whole genome shotgun (WGS) entry which is preliminary data.</text>
</comment>
<keyword evidence="4 12" id="KW-0732">Signal</keyword>